<keyword evidence="5" id="KW-1133">Transmembrane helix</keyword>
<evidence type="ECO:0000313" key="12">
    <source>
        <dbReference type="Ensembl" id="ENSEEEP00000046433.2"/>
    </source>
</evidence>
<evidence type="ECO:0000259" key="11">
    <source>
        <dbReference type="SMART" id="SM00406"/>
    </source>
</evidence>
<dbReference type="SUPFAM" id="SSF48726">
    <property type="entry name" value="Immunoglobulin"/>
    <property type="match status" value="1"/>
</dbReference>
<evidence type="ECO:0000256" key="1">
    <source>
        <dbReference type="ARBA" id="ARBA00004251"/>
    </source>
</evidence>
<evidence type="ECO:0000256" key="7">
    <source>
        <dbReference type="ARBA" id="ARBA00023157"/>
    </source>
</evidence>
<dbReference type="GO" id="GO:0007166">
    <property type="term" value="P:cell surface receptor signaling pathway"/>
    <property type="evidence" value="ECO:0007669"/>
    <property type="project" value="TreeGrafter"/>
</dbReference>
<evidence type="ECO:0000256" key="9">
    <source>
        <dbReference type="ARBA" id="ARBA00023180"/>
    </source>
</evidence>
<dbReference type="InterPro" id="IPR013162">
    <property type="entry name" value="CD80_C2-set"/>
</dbReference>
<dbReference type="GeneTree" id="ENSGT00530000067879"/>
<keyword evidence="7" id="KW-1015">Disulfide bond</keyword>
<feature type="domain" description="Immunoglobulin V-set" evidence="11">
    <location>
        <begin position="52"/>
        <end position="127"/>
    </location>
</feature>
<keyword evidence="13" id="KW-1185">Reference proteome</keyword>
<dbReference type="InterPro" id="IPR051713">
    <property type="entry name" value="T-cell_Activation_Regulation"/>
</dbReference>
<dbReference type="GO" id="GO:0009897">
    <property type="term" value="C:external side of plasma membrane"/>
    <property type="evidence" value="ECO:0007669"/>
    <property type="project" value="TreeGrafter"/>
</dbReference>
<reference evidence="12" key="3">
    <citation type="submission" date="2020-05" db="EMBL/GenBank/DDBJ databases">
        <title>Electrophorus electricus (electric eel) genome, fEleEle1, primary haplotype.</title>
        <authorList>
            <person name="Myers G."/>
            <person name="Meyer A."/>
            <person name="Fedrigo O."/>
            <person name="Formenti G."/>
            <person name="Rhie A."/>
            <person name="Tracey A."/>
            <person name="Sims Y."/>
            <person name="Jarvis E.D."/>
        </authorList>
    </citation>
    <scope>NUCLEOTIDE SEQUENCE [LARGE SCALE GENOMIC DNA]</scope>
</reference>
<accession>A0A4W4H8U2</accession>
<keyword evidence="2" id="KW-1003">Cell membrane</keyword>
<dbReference type="Proteomes" id="UP000314983">
    <property type="component" value="Chromosome 15"/>
</dbReference>
<name>A0A4W4H8U2_ELEEL</name>
<proteinExistence type="predicted"/>
<reference evidence="12" key="4">
    <citation type="submission" date="2025-08" db="UniProtKB">
        <authorList>
            <consortium name="Ensembl"/>
        </authorList>
    </citation>
    <scope>IDENTIFICATION</scope>
</reference>
<keyword evidence="9" id="KW-0325">Glycoprotein</keyword>
<evidence type="ECO:0000256" key="5">
    <source>
        <dbReference type="ARBA" id="ARBA00022989"/>
    </source>
</evidence>
<dbReference type="Pfam" id="PF07686">
    <property type="entry name" value="V-set"/>
    <property type="match status" value="1"/>
</dbReference>
<dbReference type="AlphaFoldDB" id="A0A4W4H8U2"/>
<evidence type="ECO:0000256" key="4">
    <source>
        <dbReference type="ARBA" id="ARBA00022729"/>
    </source>
</evidence>
<dbReference type="GO" id="GO:0071222">
    <property type="term" value="P:cellular response to lipopolysaccharide"/>
    <property type="evidence" value="ECO:0007669"/>
    <property type="project" value="TreeGrafter"/>
</dbReference>
<dbReference type="GO" id="GO:0042130">
    <property type="term" value="P:negative regulation of T cell proliferation"/>
    <property type="evidence" value="ECO:0007669"/>
    <property type="project" value="TreeGrafter"/>
</dbReference>
<dbReference type="GO" id="GO:0031295">
    <property type="term" value="P:T cell costimulation"/>
    <property type="evidence" value="ECO:0007669"/>
    <property type="project" value="TreeGrafter"/>
</dbReference>
<keyword evidence="3" id="KW-0812">Transmembrane</keyword>
<dbReference type="InterPro" id="IPR036179">
    <property type="entry name" value="Ig-like_dom_sf"/>
</dbReference>
<dbReference type="PANTHER" id="PTHR25466:SF2">
    <property type="entry name" value="T-LYMPHOCYTE ACTIVATION ANTIGEN CD86"/>
    <property type="match status" value="1"/>
</dbReference>
<evidence type="ECO:0000256" key="6">
    <source>
        <dbReference type="ARBA" id="ARBA00023136"/>
    </source>
</evidence>
<keyword evidence="6" id="KW-0472">Membrane</keyword>
<organism evidence="12 13">
    <name type="scientific">Electrophorus electricus</name>
    <name type="common">Electric eel</name>
    <name type="synonym">Gymnotus electricus</name>
    <dbReference type="NCBI Taxonomy" id="8005"/>
    <lineage>
        <taxon>Eukaryota</taxon>
        <taxon>Metazoa</taxon>
        <taxon>Chordata</taxon>
        <taxon>Craniata</taxon>
        <taxon>Vertebrata</taxon>
        <taxon>Euteleostomi</taxon>
        <taxon>Actinopterygii</taxon>
        <taxon>Neopterygii</taxon>
        <taxon>Teleostei</taxon>
        <taxon>Ostariophysi</taxon>
        <taxon>Gymnotiformes</taxon>
        <taxon>Gymnotoidei</taxon>
        <taxon>Gymnotidae</taxon>
        <taxon>Electrophorus</taxon>
    </lineage>
</organism>
<reference evidence="13" key="1">
    <citation type="journal article" date="2014" name="Science">
        <title>Nonhuman genetics. Genomic basis for the convergent evolution of electric organs.</title>
        <authorList>
            <person name="Gallant J.R."/>
            <person name="Traeger L.L."/>
            <person name="Volkening J.D."/>
            <person name="Moffett H."/>
            <person name="Chen P.H."/>
            <person name="Novina C.D."/>
            <person name="Phillips G.N.Jr."/>
            <person name="Anand R."/>
            <person name="Wells G.B."/>
            <person name="Pinch M."/>
            <person name="Guth R."/>
            <person name="Unguez G.A."/>
            <person name="Albert J.S."/>
            <person name="Zakon H.H."/>
            <person name="Samanta M.P."/>
            <person name="Sussman M.R."/>
        </authorList>
    </citation>
    <scope>NUCLEOTIDE SEQUENCE [LARGE SCALE GENOMIC DNA]</scope>
</reference>
<keyword evidence="4" id="KW-0732">Signal</keyword>
<dbReference type="Ensembl" id="ENSEEET00000046942.2">
    <property type="protein sequence ID" value="ENSEEEP00000046433.2"/>
    <property type="gene ID" value="ENSEEEG00000021863.2"/>
</dbReference>
<evidence type="ECO:0000256" key="10">
    <source>
        <dbReference type="ARBA" id="ARBA00023319"/>
    </source>
</evidence>
<dbReference type="InterPro" id="IPR013783">
    <property type="entry name" value="Ig-like_fold"/>
</dbReference>
<reference evidence="12" key="5">
    <citation type="submission" date="2025-09" db="UniProtKB">
        <authorList>
            <consortium name="Ensembl"/>
        </authorList>
    </citation>
    <scope>IDENTIFICATION</scope>
</reference>
<reference evidence="13" key="2">
    <citation type="journal article" date="2017" name="Sci. Adv.">
        <title>A tail of two voltages: Proteomic comparison of the three electric organs of the electric eel.</title>
        <authorList>
            <person name="Traeger L.L."/>
            <person name="Sabat G."/>
            <person name="Barrett-Wilt G.A."/>
            <person name="Wells G.B."/>
            <person name="Sussman M.R."/>
        </authorList>
    </citation>
    <scope>NUCLEOTIDE SEQUENCE [LARGE SCALE GENOMIC DNA]</scope>
</reference>
<evidence type="ECO:0000256" key="3">
    <source>
        <dbReference type="ARBA" id="ARBA00022692"/>
    </source>
</evidence>
<dbReference type="GO" id="GO:0006955">
    <property type="term" value="P:immune response"/>
    <property type="evidence" value="ECO:0007669"/>
    <property type="project" value="TreeGrafter"/>
</dbReference>
<comment type="subcellular location">
    <subcellularLocation>
        <location evidence="1">Cell membrane</location>
        <topology evidence="1">Single-pass type I membrane protein</topology>
    </subcellularLocation>
</comment>
<dbReference type="InterPro" id="IPR013106">
    <property type="entry name" value="Ig_V-set"/>
</dbReference>
<dbReference type="SMART" id="SM00406">
    <property type="entry name" value="IGv"/>
    <property type="match status" value="1"/>
</dbReference>
<evidence type="ECO:0000256" key="2">
    <source>
        <dbReference type="ARBA" id="ARBA00022475"/>
    </source>
</evidence>
<dbReference type="Pfam" id="PF08205">
    <property type="entry name" value="C2-set_2"/>
    <property type="match status" value="1"/>
</dbReference>
<dbReference type="PANTHER" id="PTHR25466">
    <property type="entry name" value="T-LYMPHOCYTE ACTIVATION ANTIGEN"/>
    <property type="match status" value="1"/>
</dbReference>
<dbReference type="OMA" id="TITICKC"/>
<dbReference type="Gene3D" id="2.60.40.10">
    <property type="entry name" value="Immunoglobulins"/>
    <property type="match status" value="2"/>
</dbReference>
<protein>
    <recommendedName>
        <fullName evidence="11">Immunoglobulin V-set domain-containing protein</fullName>
    </recommendedName>
</protein>
<keyword evidence="8" id="KW-0675">Receptor</keyword>
<keyword evidence="10" id="KW-0393">Immunoglobulin domain</keyword>
<dbReference type="GO" id="GO:0042102">
    <property type="term" value="P:positive regulation of T cell proliferation"/>
    <property type="evidence" value="ECO:0007669"/>
    <property type="project" value="TreeGrafter"/>
</dbReference>
<sequence>MLKGLEKHVLQHEHGCATWCVEQCHQLFMCPCRLCPGDVNPVVNLTGVVEGSVRLHCLFSKNETIVRIYFQKKVENEEQIFIIGYDSKKPLEVPEKYRNRCSMDKQAATMELSQLTLADEGVYFCITFSYTQNALFVIFCYTIPGFSGSLPSCTVTCSSSGGYPWSNVGWAVDGGNPGDVLRVAGNTSEQDPHSHLWNVSQNATLNCTRPVNVTCVVGGSISSPITLCAYDALAASTQKASAYFSRRRCLPVCPKPYDVIEKKTNNRLCATCHARGSQ</sequence>
<evidence type="ECO:0000313" key="13">
    <source>
        <dbReference type="Proteomes" id="UP000314983"/>
    </source>
</evidence>
<evidence type="ECO:0000256" key="8">
    <source>
        <dbReference type="ARBA" id="ARBA00023170"/>
    </source>
</evidence>